<dbReference type="RefSeq" id="XP_720424.2">
    <property type="nucleotide sequence ID" value="XM_715331.2"/>
</dbReference>
<dbReference type="InterPro" id="IPR036188">
    <property type="entry name" value="FAD/NAD-bd_sf"/>
</dbReference>
<evidence type="ECO:0000259" key="5">
    <source>
        <dbReference type="Pfam" id="PF07992"/>
    </source>
</evidence>
<dbReference type="Gene3D" id="3.50.50.100">
    <property type="match status" value="1"/>
</dbReference>
<dbReference type="PANTHER" id="PTHR43735">
    <property type="entry name" value="APOPTOSIS-INDUCING FACTOR 1"/>
    <property type="match status" value="1"/>
</dbReference>
<dbReference type="EMBL" id="CP017626">
    <property type="protein sequence ID" value="AOW29082.1"/>
    <property type="molecule type" value="Genomic_DNA"/>
</dbReference>
<dbReference type="SUPFAM" id="SSF51905">
    <property type="entry name" value="FAD/NAD(P)-binding domain"/>
    <property type="match status" value="1"/>
</dbReference>
<reference evidence="7 8" key="1">
    <citation type="journal article" date="2004" name="Proc. Natl. Acad. Sci. U.S.A.">
        <title>The diploid genome sequence of Candida albicans.</title>
        <authorList>
            <person name="Jones T."/>
            <person name="Federspiel N.A."/>
            <person name="Chibana H."/>
            <person name="Dungan J."/>
            <person name="Kalman S."/>
            <person name="Magee B.B."/>
            <person name="Newport G."/>
            <person name="Thorstenson Y.R."/>
            <person name="Agabian N."/>
            <person name="Magee P.T."/>
            <person name="Davis R.W."/>
            <person name="Scherer S."/>
        </authorList>
    </citation>
    <scope>NUCLEOTIDE SEQUENCE [LARGE SCALE GENOMIC DNA]</scope>
    <source>
        <strain evidence="8">SC5314 / ATCC MYA-2876</strain>
    </source>
</reference>
<dbReference type="GO" id="GO:0005737">
    <property type="term" value="C:cytoplasm"/>
    <property type="evidence" value="ECO:0000318"/>
    <property type="project" value="GO_Central"/>
</dbReference>
<proteinExistence type="inferred from homology"/>
<dbReference type="PANTHER" id="PTHR43735:SF3">
    <property type="entry name" value="FERROPTOSIS SUPPRESSOR PROTEIN 1"/>
    <property type="match status" value="1"/>
</dbReference>
<dbReference type="OrthoDB" id="202203at2759"/>
<dbReference type="GO" id="GO:0043065">
    <property type="term" value="P:positive regulation of apoptotic process"/>
    <property type="evidence" value="ECO:0000318"/>
    <property type="project" value="GO_Central"/>
</dbReference>
<dbReference type="AlphaFoldDB" id="A0A1D8PLS0"/>
<dbReference type="PRINTS" id="PR00411">
    <property type="entry name" value="PNDRDTASEI"/>
</dbReference>
<dbReference type="Pfam" id="PF07992">
    <property type="entry name" value="Pyr_redox_2"/>
    <property type="match status" value="1"/>
</dbReference>
<keyword evidence="2" id="KW-0285">Flavoprotein</keyword>
<dbReference type="SMR" id="A0A1D8PLS0"/>
<dbReference type="PRINTS" id="PR00368">
    <property type="entry name" value="FADPNR"/>
</dbReference>
<sequence>MTDLTKQPLKGYDNLSTPTLFNDRNLHPIARSFTTNILIVGGAYSGLSALRSLQLHLAEQIQRFKQEQPSTPIKKLSLTIVEPRNGLLNILGIPKSIVDSAFAKTQFIPFKDLNNCKFANIFSDTPDEYDISWFGDDNEWLDINYVHGRVTYLDQHKAQYTLGSPVSEKAIIEFDYVILATGRDRNWPTTPLATTYGQYMLEMDNARQEIANADTISVIGAGAVGIEFAGDIKTEFPHKTVNLIHPHECFPQEPLSNEFKRLTQDSLERAGVNVYLNTRIRAESIEKRHGDLTTTNNKTIHSNLNIWSCSKHNNIGFLSQHIYENYVTSNKNISINQYLQLYNAETNTTIENFFVLGDLVELPIIKSAGWAMYMGRQVANNLSNLIFNGIFVESFPDLNAIPYGMVIVGGNNEIISELAGEVEVDNEHYKQEYEDYCIGKIRATIDM</sequence>
<dbReference type="GO" id="GO:0031966">
    <property type="term" value="C:mitochondrial membrane"/>
    <property type="evidence" value="ECO:0000318"/>
    <property type="project" value="GO_Central"/>
</dbReference>
<dbReference type="Proteomes" id="UP000000559">
    <property type="component" value="Chromosome 4"/>
</dbReference>
<dbReference type="GO" id="GO:0110076">
    <property type="term" value="P:negative regulation of ferroptosis"/>
    <property type="evidence" value="ECO:0000318"/>
    <property type="project" value="GO_Central"/>
</dbReference>
<name>A0A1D8PLS0_CANAL</name>
<evidence type="ECO:0000313" key="8">
    <source>
        <dbReference type="Proteomes" id="UP000000559"/>
    </source>
</evidence>
<dbReference type="GO" id="GO:0004174">
    <property type="term" value="F:electron-transferring-flavoprotein dehydrogenase activity"/>
    <property type="evidence" value="ECO:0000318"/>
    <property type="project" value="GO_Central"/>
</dbReference>
<dbReference type="eggNOG" id="KOG2495">
    <property type="taxonomic scope" value="Eukaryota"/>
</dbReference>
<feature type="domain" description="FAD/NAD(P)-binding" evidence="5">
    <location>
        <begin position="109"/>
        <end position="372"/>
    </location>
</feature>
<dbReference type="GO" id="GO:0008637">
    <property type="term" value="P:apoptotic mitochondrial changes"/>
    <property type="evidence" value="ECO:0000318"/>
    <property type="project" value="GO_Central"/>
</dbReference>
<dbReference type="CGD" id="CAL0000199070">
    <property type="gene designation" value="orf19.10186"/>
</dbReference>
<evidence type="ECO:0000256" key="3">
    <source>
        <dbReference type="ARBA" id="ARBA00022827"/>
    </source>
</evidence>
<dbReference type="STRING" id="237561.A0A1D8PLS0"/>
<dbReference type="VEuPathDB" id="FungiDB:C4_03190W_A"/>
<evidence type="ECO:0000256" key="1">
    <source>
        <dbReference type="ARBA" id="ARBA00006442"/>
    </source>
</evidence>
<dbReference type="GO" id="GO:0050660">
    <property type="term" value="F:flavin adenine dinucleotide binding"/>
    <property type="evidence" value="ECO:0000318"/>
    <property type="project" value="GO_Central"/>
</dbReference>
<comment type="similarity">
    <text evidence="1">Belongs to the FAD-dependent oxidoreductase family.</text>
</comment>
<gene>
    <name evidence="7" type="ordered locus">CAALFM_C403190WA</name>
    <name evidence="6" type="ordered locus">orf19.10186</name>
</gene>
<evidence type="ECO:0000256" key="4">
    <source>
        <dbReference type="ARBA" id="ARBA00023002"/>
    </source>
</evidence>
<dbReference type="InterPro" id="IPR023753">
    <property type="entry name" value="FAD/NAD-binding_dom"/>
</dbReference>
<reference evidence="7 8" key="2">
    <citation type="journal article" date="2007" name="Genome Biol.">
        <title>Assembly of the Candida albicans genome into sixteen supercontigs aligned on the eight chromosomes.</title>
        <authorList>
            <person name="van het Hoog M."/>
            <person name="Rast T.J."/>
            <person name="Martchenko M."/>
            <person name="Grindle S."/>
            <person name="Dignard D."/>
            <person name="Hogues H."/>
            <person name="Cuomo C."/>
            <person name="Berriman M."/>
            <person name="Scherer S."/>
            <person name="Magee B.B."/>
            <person name="Whiteway M."/>
            <person name="Chibana H."/>
            <person name="Nantel A."/>
            <person name="Magee P.T."/>
        </authorList>
    </citation>
    <scope>GENOME REANNOTATION</scope>
    <source>
        <strain evidence="8">SC5314 / ATCC MYA-2876</strain>
    </source>
</reference>
<keyword evidence="4" id="KW-0560">Oxidoreductase</keyword>
<evidence type="ECO:0000313" key="7">
    <source>
        <dbReference type="EMBL" id="AOW29082.1"/>
    </source>
</evidence>
<evidence type="ECO:0000256" key="2">
    <source>
        <dbReference type="ARBA" id="ARBA00022630"/>
    </source>
</evidence>
<reference evidence="7 8" key="3">
    <citation type="journal article" date="2013" name="Genome Biol.">
        <title>Assembly of a phased diploid Candida albicans genome facilitates allele-specific measurements and provides a simple model for repeat and indel structure.</title>
        <authorList>
            <person name="Muzzey D."/>
            <person name="Schwartz K."/>
            <person name="Weissman J.S."/>
            <person name="Sherlock G."/>
        </authorList>
    </citation>
    <scope>NUCLEOTIDE SEQUENCE [LARGE SCALE GENOMIC DNA]</scope>
    <source>
        <strain evidence="8">SC5314 / ATCC MYA-2876</strain>
    </source>
</reference>
<dbReference type="FunFam" id="3.50.50.100:FF:000022">
    <property type="entry name" value="NADH:ubiquinone oxidoreductase"/>
    <property type="match status" value="1"/>
</dbReference>
<evidence type="ECO:0000313" key="6">
    <source>
        <dbReference type="CGD" id="CAL0000199070"/>
    </source>
</evidence>
<protein>
    <recommendedName>
        <fullName evidence="5">FAD/NAD(P)-binding domain-containing protein</fullName>
    </recommendedName>
</protein>
<keyword evidence="3" id="KW-0274">FAD</keyword>
<dbReference type="KEGG" id="cal:CAALFM_C403190WA"/>
<accession>A0A1D8PLS0</accession>
<dbReference type="GeneID" id="3637838"/>
<keyword evidence="8" id="KW-1185">Reference proteome</keyword>
<dbReference type="InParanoid" id="A0A1D8PLS0"/>
<organism evidence="7 8">
    <name type="scientific">Candida albicans (strain SC5314 / ATCC MYA-2876)</name>
    <name type="common">Yeast</name>
    <dbReference type="NCBI Taxonomy" id="237561"/>
    <lineage>
        <taxon>Eukaryota</taxon>
        <taxon>Fungi</taxon>
        <taxon>Dikarya</taxon>
        <taxon>Ascomycota</taxon>
        <taxon>Saccharomycotina</taxon>
        <taxon>Pichiomycetes</taxon>
        <taxon>Debaryomycetaceae</taxon>
        <taxon>Candida/Lodderomyces clade</taxon>
        <taxon>Candida</taxon>
    </lineage>
</organism>